<keyword evidence="5" id="KW-0813">Transport</keyword>
<evidence type="ECO:0000256" key="10">
    <source>
        <dbReference type="ARBA" id="ARBA00023065"/>
    </source>
</evidence>
<dbReference type="GO" id="GO:0042910">
    <property type="term" value="F:xenobiotic transmembrane transporter activity"/>
    <property type="evidence" value="ECO:0007669"/>
    <property type="project" value="InterPro"/>
</dbReference>
<feature type="transmembrane region" description="Helical" evidence="13">
    <location>
        <begin position="52"/>
        <end position="75"/>
    </location>
</feature>
<dbReference type="PANTHER" id="PTHR43298">
    <property type="entry name" value="MULTIDRUG RESISTANCE PROTEIN NORM-RELATED"/>
    <property type="match status" value="1"/>
</dbReference>
<dbReference type="PIRSF" id="PIRSF006603">
    <property type="entry name" value="DinF"/>
    <property type="match status" value="1"/>
</dbReference>
<feature type="transmembrane region" description="Helical" evidence="13">
    <location>
        <begin position="129"/>
        <end position="148"/>
    </location>
</feature>
<feature type="transmembrane region" description="Helical" evidence="13">
    <location>
        <begin position="410"/>
        <end position="430"/>
    </location>
</feature>
<reference evidence="14 15" key="1">
    <citation type="submission" date="2016-12" db="EMBL/GenBank/DDBJ databases">
        <authorList>
            <person name="Song W.-J."/>
            <person name="Kurnit D.M."/>
        </authorList>
    </citation>
    <scope>NUCLEOTIDE SEQUENCE [LARGE SCALE GENOMIC DNA]</scope>
    <source>
        <strain evidence="14 15">DSM 14810</strain>
    </source>
</reference>
<evidence type="ECO:0000256" key="3">
    <source>
        <dbReference type="ARBA" id="ARBA00010199"/>
    </source>
</evidence>
<feature type="transmembrane region" description="Helical" evidence="13">
    <location>
        <begin position="311"/>
        <end position="329"/>
    </location>
</feature>
<dbReference type="EMBL" id="FRDH01000003">
    <property type="protein sequence ID" value="SHN48484.1"/>
    <property type="molecule type" value="Genomic_DNA"/>
</dbReference>
<organism evidence="14 15">
    <name type="scientific">Butyrivibrio hungatei DSM 14810</name>
    <dbReference type="NCBI Taxonomy" id="1121132"/>
    <lineage>
        <taxon>Bacteria</taxon>
        <taxon>Bacillati</taxon>
        <taxon>Bacillota</taxon>
        <taxon>Clostridia</taxon>
        <taxon>Lachnospirales</taxon>
        <taxon>Lachnospiraceae</taxon>
        <taxon>Butyrivibrio</taxon>
    </lineage>
</organism>
<comment type="subcellular location">
    <subcellularLocation>
        <location evidence="2">Cell membrane</location>
        <topology evidence="2">Multi-pass membrane protein</topology>
    </subcellularLocation>
</comment>
<evidence type="ECO:0000256" key="2">
    <source>
        <dbReference type="ARBA" id="ARBA00004651"/>
    </source>
</evidence>
<keyword evidence="8 13" id="KW-0812">Transmembrane</keyword>
<dbReference type="PANTHER" id="PTHR43298:SF2">
    <property type="entry name" value="FMN_FAD EXPORTER YEEO-RELATED"/>
    <property type="match status" value="1"/>
</dbReference>
<dbReference type="InterPro" id="IPR050222">
    <property type="entry name" value="MATE_MdtK"/>
</dbReference>
<dbReference type="GO" id="GO:0015297">
    <property type="term" value="F:antiporter activity"/>
    <property type="evidence" value="ECO:0007669"/>
    <property type="project" value="UniProtKB-KW"/>
</dbReference>
<evidence type="ECO:0000256" key="12">
    <source>
        <dbReference type="ARBA" id="ARBA00031636"/>
    </source>
</evidence>
<gene>
    <name evidence="14" type="ORF">SAMN02745247_00055</name>
</gene>
<evidence type="ECO:0000256" key="6">
    <source>
        <dbReference type="ARBA" id="ARBA00022449"/>
    </source>
</evidence>
<dbReference type="GO" id="GO:0005886">
    <property type="term" value="C:plasma membrane"/>
    <property type="evidence" value="ECO:0007669"/>
    <property type="project" value="UniProtKB-SubCell"/>
</dbReference>
<evidence type="ECO:0000256" key="11">
    <source>
        <dbReference type="ARBA" id="ARBA00023136"/>
    </source>
</evidence>
<keyword evidence="11 13" id="KW-0472">Membrane</keyword>
<dbReference type="GO" id="GO:0006811">
    <property type="term" value="P:monoatomic ion transport"/>
    <property type="evidence" value="ECO:0007669"/>
    <property type="project" value="UniProtKB-KW"/>
</dbReference>
<evidence type="ECO:0000313" key="14">
    <source>
        <dbReference type="EMBL" id="SHN48484.1"/>
    </source>
</evidence>
<dbReference type="Pfam" id="PF01554">
    <property type="entry name" value="MatE"/>
    <property type="match status" value="2"/>
</dbReference>
<accession>A0A1M7RQD4</accession>
<comment type="similarity">
    <text evidence="3">Belongs to the multi antimicrobial extrusion (MATE) (TC 2.A.66.1) family.</text>
</comment>
<feature type="transmembrane region" description="Helical" evidence="13">
    <location>
        <begin position="87"/>
        <end position="109"/>
    </location>
</feature>
<name>A0A1M7RQD4_9FIRM</name>
<keyword evidence="7" id="KW-1003">Cell membrane</keyword>
<keyword evidence="6" id="KW-0050">Antiport</keyword>
<feature type="transmembrane region" description="Helical" evidence="13">
    <location>
        <begin position="160"/>
        <end position="180"/>
    </location>
</feature>
<proteinExistence type="inferred from homology"/>
<evidence type="ECO:0000256" key="8">
    <source>
        <dbReference type="ARBA" id="ARBA00022692"/>
    </source>
</evidence>
<feature type="transmembrane region" description="Helical" evidence="13">
    <location>
        <begin position="271"/>
        <end position="291"/>
    </location>
</feature>
<evidence type="ECO:0000256" key="1">
    <source>
        <dbReference type="ARBA" id="ARBA00003408"/>
    </source>
</evidence>
<feature type="transmembrane region" description="Helical" evidence="13">
    <location>
        <begin position="231"/>
        <end position="251"/>
    </location>
</feature>
<feature type="transmembrane region" description="Helical" evidence="13">
    <location>
        <begin position="192"/>
        <end position="211"/>
    </location>
</feature>
<dbReference type="AlphaFoldDB" id="A0A1M7RQD4"/>
<comment type="function">
    <text evidence="1">Multidrug efflux pump.</text>
</comment>
<keyword evidence="10" id="KW-0406">Ion transport</keyword>
<evidence type="ECO:0000256" key="5">
    <source>
        <dbReference type="ARBA" id="ARBA00022448"/>
    </source>
</evidence>
<feature type="transmembrane region" description="Helical" evidence="13">
    <location>
        <begin position="380"/>
        <end position="404"/>
    </location>
</feature>
<evidence type="ECO:0000313" key="15">
    <source>
        <dbReference type="Proteomes" id="UP000184097"/>
    </source>
</evidence>
<dbReference type="NCBIfam" id="TIGR00797">
    <property type="entry name" value="matE"/>
    <property type="match status" value="1"/>
</dbReference>
<dbReference type="InterPro" id="IPR002528">
    <property type="entry name" value="MATE_fam"/>
</dbReference>
<evidence type="ECO:0000256" key="7">
    <source>
        <dbReference type="ARBA" id="ARBA00022475"/>
    </source>
</evidence>
<dbReference type="InterPro" id="IPR048279">
    <property type="entry name" value="MdtK-like"/>
</dbReference>
<dbReference type="RefSeq" id="WP_072700038.1">
    <property type="nucleotide sequence ID" value="NZ_FRDH01000003.1"/>
</dbReference>
<protein>
    <recommendedName>
        <fullName evidence="4">Probable multidrug resistance protein NorM</fullName>
    </recommendedName>
    <alternativeName>
        <fullName evidence="12">Multidrug-efflux transporter</fullName>
    </alternativeName>
</protein>
<feature type="transmembrane region" description="Helical" evidence="13">
    <location>
        <begin position="341"/>
        <end position="360"/>
    </location>
</feature>
<dbReference type="Proteomes" id="UP000184097">
    <property type="component" value="Unassembled WGS sequence"/>
</dbReference>
<evidence type="ECO:0000256" key="13">
    <source>
        <dbReference type="SAM" id="Phobius"/>
    </source>
</evidence>
<keyword evidence="9 13" id="KW-1133">Transmembrane helix</keyword>
<sequence length="440" mass="47696">MAEESFFKKSMKIAVPVALQAMLQSSFSMIDQVMVGQLGKTAIAAVEVGGKPGFVFAFVSGAVATVTGIMVSQYMGKEDDEKVDVSMSVNLLVMMAIALLTTMACLLIPQMLTGIFTKDAAVIKTGTDYVRIVSLVYPLSGIASILAVQIRCNDHSEYPLYISAVAAIVNTALNFILIFGHLGAPALGVKGAAIASVASQVVNLALMIRFYNKICKFRFCIKLSEVELKQYITILFPIVFNEFMWTVGQNVNTFIYGHMGTDELAGMSLTGPVQGLSIGALSGLAQAAGILIGKRLGEQEYDKAYEESRKLCLYGFAGSVILSAALILLRSLYVGLFKVDANVAAIGGFLLLAFAILAPVKVQNMILGGGIIRSGGRTKYIMIIDLLGTWLVGVPLGLFTGLYLKLPIVWVYFILSQEELVRYIITVFMFRSRKWMNTIE</sequence>
<evidence type="ECO:0000256" key="9">
    <source>
        <dbReference type="ARBA" id="ARBA00022989"/>
    </source>
</evidence>
<evidence type="ECO:0000256" key="4">
    <source>
        <dbReference type="ARBA" id="ARBA00020268"/>
    </source>
</evidence>